<dbReference type="InterPro" id="IPR050272">
    <property type="entry name" value="Isochorismatase-like_hydrls"/>
</dbReference>
<keyword evidence="4" id="KW-1185">Reference proteome</keyword>
<proteinExistence type="predicted"/>
<dbReference type="Pfam" id="PF00857">
    <property type="entry name" value="Isochorismatase"/>
    <property type="match status" value="1"/>
</dbReference>
<dbReference type="CDD" id="cd00431">
    <property type="entry name" value="cysteine_hydrolases"/>
    <property type="match status" value="1"/>
</dbReference>
<dbReference type="EMBL" id="JAJJMO010000001">
    <property type="protein sequence ID" value="MCC9071045.1"/>
    <property type="molecule type" value="Genomic_DNA"/>
</dbReference>
<evidence type="ECO:0000259" key="2">
    <source>
        <dbReference type="Pfam" id="PF00857"/>
    </source>
</evidence>
<dbReference type="PANTHER" id="PTHR43540:SF16">
    <property type="entry name" value="ISOCHORISMATASE-LIKE DOMAIN-CONTAINING PROTEIN"/>
    <property type="match status" value="1"/>
</dbReference>
<reference evidence="3" key="1">
    <citation type="submission" date="2021-11" db="EMBL/GenBank/DDBJ databases">
        <title>Description of novel Flavobacterium species.</title>
        <authorList>
            <person name="Saticioglu I.B."/>
            <person name="Ay H."/>
            <person name="Altun S."/>
            <person name="Duman M."/>
        </authorList>
    </citation>
    <scope>NUCLEOTIDE SEQUENCE</scope>
    <source>
        <strain evidence="3">F-65</strain>
    </source>
</reference>
<dbReference type="SUPFAM" id="SSF52499">
    <property type="entry name" value="Isochorismatase-like hydrolases"/>
    <property type="match status" value="1"/>
</dbReference>
<keyword evidence="1 3" id="KW-0378">Hydrolase</keyword>
<organism evidence="3 4">
    <name type="scientific">Flavobacterium pisciphilum</name>
    <dbReference type="NCBI Taxonomy" id="2893755"/>
    <lineage>
        <taxon>Bacteria</taxon>
        <taxon>Pseudomonadati</taxon>
        <taxon>Bacteroidota</taxon>
        <taxon>Flavobacteriia</taxon>
        <taxon>Flavobacteriales</taxon>
        <taxon>Flavobacteriaceae</taxon>
        <taxon>Flavobacterium</taxon>
    </lineage>
</organism>
<feature type="domain" description="Isochorismatase-like" evidence="2">
    <location>
        <begin position="25"/>
        <end position="213"/>
    </location>
</feature>
<evidence type="ECO:0000256" key="1">
    <source>
        <dbReference type="ARBA" id="ARBA00022801"/>
    </source>
</evidence>
<evidence type="ECO:0000313" key="3">
    <source>
        <dbReference type="EMBL" id="MCC9071045.1"/>
    </source>
</evidence>
<evidence type="ECO:0000313" key="4">
    <source>
        <dbReference type="Proteomes" id="UP001430919"/>
    </source>
</evidence>
<dbReference type="RefSeq" id="WP_229987675.1">
    <property type="nucleotide sequence ID" value="NZ_JAJJMO010000001.1"/>
</dbReference>
<name>A0ABS8MQK4_9FLAO</name>
<dbReference type="GO" id="GO:0016787">
    <property type="term" value="F:hydrolase activity"/>
    <property type="evidence" value="ECO:0007669"/>
    <property type="project" value="UniProtKB-KW"/>
</dbReference>
<comment type="caution">
    <text evidence="3">The sequence shown here is derived from an EMBL/GenBank/DDBJ whole genome shotgun (WGS) entry which is preliminary data.</text>
</comment>
<sequence length="217" mass="24613">MMKIIILIILLINTSMMNSQTKEKSALVLIETQNEWMHPDGKLRKNLVTDDKMMKNSITNIEKALQYARENDLSVIHVGLRFEKGYPELANGKSGLRKAIPQAGTFPINEFGSQFYETVKPLEKEFVVTGRVGASGFAGSNLDAYLRNNKIENIYLVGYATHVCVESTMREAHDIGYNTFIISDATAAFNKKQQDYMLKEIVHHFADQLTTEEFVKK</sequence>
<dbReference type="PANTHER" id="PTHR43540">
    <property type="entry name" value="PEROXYUREIDOACRYLATE/UREIDOACRYLATE AMIDOHYDROLASE-RELATED"/>
    <property type="match status" value="1"/>
</dbReference>
<dbReference type="InterPro" id="IPR036380">
    <property type="entry name" value="Isochorismatase-like_sf"/>
</dbReference>
<gene>
    <name evidence="3" type="ORF">LNQ49_05480</name>
</gene>
<protein>
    <submittedName>
        <fullName evidence="3">Cysteine hydrolase</fullName>
    </submittedName>
</protein>
<accession>A0ABS8MQK4</accession>
<dbReference type="InterPro" id="IPR000868">
    <property type="entry name" value="Isochorismatase-like_dom"/>
</dbReference>
<dbReference type="Proteomes" id="UP001430919">
    <property type="component" value="Unassembled WGS sequence"/>
</dbReference>
<dbReference type="Gene3D" id="3.40.50.850">
    <property type="entry name" value="Isochorismatase-like"/>
    <property type="match status" value="1"/>
</dbReference>